<keyword evidence="2" id="KW-1185">Reference proteome</keyword>
<comment type="caution">
    <text evidence="1">The sequence shown here is derived from an EMBL/GenBank/DDBJ whole genome shotgun (WGS) entry which is preliminary data.</text>
</comment>
<dbReference type="EMBL" id="NEXX01000003">
    <property type="protein sequence ID" value="OUY07228.1"/>
    <property type="molecule type" value="Genomic_DNA"/>
</dbReference>
<dbReference type="OrthoDB" id="9028651at2"/>
<gene>
    <name evidence="1" type="ORF">CAP51_10015</name>
</gene>
<organism evidence="1 2">
    <name type="scientific">Acinetobacter populi</name>
    <dbReference type="NCBI Taxonomy" id="1582270"/>
    <lineage>
        <taxon>Bacteria</taxon>
        <taxon>Pseudomonadati</taxon>
        <taxon>Pseudomonadota</taxon>
        <taxon>Gammaproteobacteria</taxon>
        <taxon>Moraxellales</taxon>
        <taxon>Moraxellaceae</taxon>
        <taxon>Acinetobacter</taxon>
    </lineage>
</organism>
<reference evidence="1 2" key="1">
    <citation type="submission" date="2017-05" db="EMBL/GenBank/DDBJ databases">
        <title>Acinetobacter populi ANC 5415 (= PBJ7), whole genome shotgun sequencing project.</title>
        <authorList>
            <person name="Nemec A."/>
            <person name="Radolfova-Krizova L."/>
        </authorList>
    </citation>
    <scope>NUCLEOTIDE SEQUENCE [LARGE SCALE GENOMIC DNA]</scope>
    <source>
        <strain evidence="1 2">PBJ7</strain>
    </source>
</reference>
<name>A0A1Z9YYE2_9GAMM</name>
<dbReference type="AlphaFoldDB" id="A0A1Z9YYE2"/>
<protein>
    <submittedName>
        <fullName evidence="1">Uncharacterized protein</fullName>
    </submittedName>
</protein>
<evidence type="ECO:0000313" key="2">
    <source>
        <dbReference type="Proteomes" id="UP000196536"/>
    </source>
</evidence>
<sequence length="313" mass="35905">MTGINPIEQAADLKQYALIQDIGEIFSRPNFVEKASVNFAGDDGIKLDNIIGQYQFRDKVKCGIASCGTKHAKGYIASLSNGQEIMMGHVCGKNNFGVDFTNKEKEFRALRIHADQFHALKAAYEQLEASRQVFEHTLQHTGKLSFVEIKNGIYGLVGGGLSYWITQTIKNKVSSLGMIFEEVPKTDEEKAIERHMKGDESSDTQRYVRDTKNILVAEIENFDVVYQWHEAEKLKDYFEKIHREIRNPVGMPDDVFKKLVKRLKDYDQNLQELRRFCVRGNKLLKKDNLIKLTCLFRHSDEIRAIEQFAGKYG</sequence>
<accession>A0A1Z9YYE2</accession>
<evidence type="ECO:0000313" key="1">
    <source>
        <dbReference type="EMBL" id="OUY07228.1"/>
    </source>
</evidence>
<proteinExistence type="predicted"/>
<dbReference type="RefSeq" id="WP_087620828.1">
    <property type="nucleotide sequence ID" value="NZ_NEXX01000003.1"/>
</dbReference>
<dbReference type="Proteomes" id="UP000196536">
    <property type="component" value="Unassembled WGS sequence"/>
</dbReference>